<keyword evidence="7" id="KW-1185">Reference proteome</keyword>
<evidence type="ECO:0000259" key="5">
    <source>
        <dbReference type="Pfam" id="PF00171"/>
    </source>
</evidence>
<evidence type="ECO:0000256" key="2">
    <source>
        <dbReference type="ARBA" id="ARBA00013048"/>
    </source>
</evidence>
<dbReference type="Gene3D" id="3.40.605.10">
    <property type="entry name" value="Aldehyde Dehydrogenase, Chain A, domain 1"/>
    <property type="match status" value="1"/>
</dbReference>
<dbReference type="PROSITE" id="PS00070">
    <property type="entry name" value="ALDEHYDE_DEHYDR_CYS"/>
    <property type="match status" value="1"/>
</dbReference>
<dbReference type="STRING" id="71784.A0A1Y2BFV0"/>
<evidence type="ECO:0000256" key="4">
    <source>
        <dbReference type="ARBA" id="ARBA00023027"/>
    </source>
</evidence>
<dbReference type="Proteomes" id="UP000193986">
    <property type="component" value="Unassembled WGS sequence"/>
</dbReference>
<dbReference type="Gene3D" id="3.40.309.10">
    <property type="entry name" value="Aldehyde Dehydrogenase, Chain A, domain 2"/>
    <property type="match status" value="1"/>
</dbReference>
<dbReference type="OrthoDB" id="310895at2759"/>
<dbReference type="InterPro" id="IPR016160">
    <property type="entry name" value="Ald_DH_CS_CYS"/>
</dbReference>
<protein>
    <recommendedName>
        <fullName evidence="2">methylmalonate-semialdehyde dehydrogenase (CoA acylating)</fullName>
        <ecNumber evidence="2">1.2.1.27</ecNumber>
    </recommendedName>
</protein>
<evidence type="ECO:0000256" key="3">
    <source>
        <dbReference type="ARBA" id="ARBA00023002"/>
    </source>
</evidence>
<dbReference type="InterPro" id="IPR016163">
    <property type="entry name" value="Ald_DH_C"/>
</dbReference>
<dbReference type="Pfam" id="PF00171">
    <property type="entry name" value="Aldedh"/>
    <property type="match status" value="1"/>
</dbReference>
<evidence type="ECO:0000313" key="6">
    <source>
        <dbReference type="EMBL" id="ORY33367.1"/>
    </source>
</evidence>
<keyword evidence="4" id="KW-0520">NAD</keyword>
<sequence length="529" mass="56247">MTAAASSTSSRFTPAAAKAAEQVSSQWKGTTADGGKTKNYIGGQFVDSTASKWLDVRDPSTQTVVNQVPETTEDEFNAAVEAAAEAYKTWSTTSIIRRQRVVFELQHLIRQHTPDIANSIVLEQGKTFADAQGDVHRGLQVVEAATAITSTLLGDKLEVATDMDTYSRRLPLGVCACITPFNFPAMIVLWSAALATVTGNTLIIKPSERDPGATMIIAELCERAGFPKGVINVVHGSAATVNRICDHPKIKAISFVGGDNAGKHIYTRATALGKRVQANMGAKNHAVIMPDANKNLTLNAVAGAAFGAAGQRCMALSVAIFVGAAQQWVPDLIERAKGLKITGGFESGADLGPVISPQAKDRIEGFIASADEEGGKILLDGRGCEVPEYPDGNFVGPTVLEVTTDMKAYKNEIFGPVLCIVSAKTLDEAIEIINANPYGNGAAIFTNNGATGRKFETLAEPGQIGINVAVPVPLPMFNWSGNKGSFMGDIPFYGKTGLDFYTQRKTTTALWPHEDAISEKASVVMPQFH</sequence>
<comment type="similarity">
    <text evidence="1">Belongs to the aldehyde dehydrogenase family.</text>
</comment>
<dbReference type="InterPro" id="IPR016161">
    <property type="entry name" value="Ald_DH/histidinol_DH"/>
</dbReference>
<dbReference type="NCBIfam" id="TIGR01722">
    <property type="entry name" value="MMSDH"/>
    <property type="match status" value="1"/>
</dbReference>
<evidence type="ECO:0000313" key="7">
    <source>
        <dbReference type="Proteomes" id="UP000193986"/>
    </source>
</evidence>
<dbReference type="GO" id="GO:0004491">
    <property type="term" value="F:methylmalonate-semialdehyde dehydrogenase (acylating, NAD) activity"/>
    <property type="evidence" value="ECO:0007669"/>
    <property type="project" value="UniProtKB-EC"/>
</dbReference>
<dbReference type="SUPFAM" id="SSF53720">
    <property type="entry name" value="ALDH-like"/>
    <property type="match status" value="1"/>
</dbReference>
<organism evidence="6 7">
    <name type="scientific">Naematelia encephala</name>
    <dbReference type="NCBI Taxonomy" id="71784"/>
    <lineage>
        <taxon>Eukaryota</taxon>
        <taxon>Fungi</taxon>
        <taxon>Dikarya</taxon>
        <taxon>Basidiomycota</taxon>
        <taxon>Agaricomycotina</taxon>
        <taxon>Tremellomycetes</taxon>
        <taxon>Tremellales</taxon>
        <taxon>Naemateliaceae</taxon>
        <taxon>Naematelia</taxon>
    </lineage>
</organism>
<name>A0A1Y2BFV0_9TREE</name>
<accession>A0A1Y2BFV0</accession>
<dbReference type="FunFam" id="3.40.605.10:FF:000003">
    <property type="entry name" value="Methylmalonate-semialdehyde dehydrogenase [acylating]"/>
    <property type="match status" value="1"/>
</dbReference>
<dbReference type="PANTHER" id="PTHR43866">
    <property type="entry name" value="MALONATE-SEMIALDEHYDE DEHYDROGENASE"/>
    <property type="match status" value="1"/>
</dbReference>
<dbReference type="InterPro" id="IPR010061">
    <property type="entry name" value="MeMal-semiAld_DH"/>
</dbReference>
<keyword evidence="3" id="KW-0560">Oxidoreductase</keyword>
<dbReference type="FunFam" id="3.40.309.10:FF:000002">
    <property type="entry name" value="Methylmalonate-semialdehyde dehydrogenase (Acylating)"/>
    <property type="match status" value="1"/>
</dbReference>
<dbReference type="AlphaFoldDB" id="A0A1Y2BFV0"/>
<feature type="domain" description="Aldehyde dehydrogenase" evidence="5">
    <location>
        <begin position="45"/>
        <end position="506"/>
    </location>
</feature>
<comment type="caution">
    <text evidence="6">The sequence shown here is derived from an EMBL/GenBank/DDBJ whole genome shotgun (WGS) entry which is preliminary data.</text>
</comment>
<dbReference type="EC" id="1.2.1.27" evidence="2"/>
<dbReference type="GO" id="GO:0006210">
    <property type="term" value="P:thymine catabolic process"/>
    <property type="evidence" value="ECO:0007669"/>
    <property type="project" value="TreeGrafter"/>
</dbReference>
<dbReference type="InParanoid" id="A0A1Y2BFV0"/>
<dbReference type="GO" id="GO:0005739">
    <property type="term" value="C:mitochondrion"/>
    <property type="evidence" value="ECO:0007669"/>
    <property type="project" value="TreeGrafter"/>
</dbReference>
<dbReference type="PANTHER" id="PTHR43866:SF3">
    <property type="entry name" value="METHYLMALONATE-SEMIALDEHYDE DEHYDROGENASE [ACYLATING], MITOCHONDRIAL"/>
    <property type="match status" value="1"/>
</dbReference>
<proteinExistence type="inferred from homology"/>
<dbReference type="EMBL" id="MCFC01000006">
    <property type="protein sequence ID" value="ORY33367.1"/>
    <property type="molecule type" value="Genomic_DNA"/>
</dbReference>
<dbReference type="InterPro" id="IPR015590">
    <property type="entry name" value="Aldehyde_DH_dom"/>
</dbReference>
<gene>
    <name evidence="6" type="ORF">BCR39DRAFT_563906</name>
</gene>
<evidence type="ECO:0000256" key="1">
    <source>
        <dbReference type="ARBA" id="ARBA00009986"/>
    </source>
</evidence>
<dbReference type="GO" id="GO:0006574">
    <property type="term" value="P:L-valine catabolic process"/>
    <property type="evidence" value="ECO:0007669"/>
    <property type="project" value="TreeGrafter"/>
</dbReference>
<reference evidence="6 7" key="1">
    <citation type="submission" date="2016-07" db="EMBL/GenBank/DDBJ databases">
        <title>Pervasive Adenine N6-methylation of Active Genes in Fungi.</title>
        <authorList>
            <consortium name="DOE Joint Genome Institute"/>
            <person name="Mondo S.J."/>
            <person name="Dannebaum R.O."/>
            <person name="Kuo R.C."/>
            <person name="Labutti K."/>
            <person name="Haridas S."/>
            <person name="Kuo A."/>
            <person name="Salamov A."/>
            <person name="Ahrendt S.R."/>
            <person name="Lipzen A."/>
            <person name="Sullivan W."/>
            <person name="Andreopoulos W.B."/>
            <person name="Clum A."/>
            <person name="Lindquist E."/>
            <person name="Daum C."/>
            <person name="Ramamoorthy G.K."/>
            <person name="Gryganskyi A."/>
            <person name="Culley D."/>
            <person name="Magnuson J.K."/>
            <person name="James T.Y."/>
            <person name="O'Malley M.A."/>
            <person name="Stajich J.E."/>
            <person name="Spatafora J.W."/>
            <person name="Visel A."/>
            <person name="Grigoriev I.V."/>
        </authorList>
    </citation>
    <scope>NUCLEOTIDE SEQUENCE [LARGE SCALE GENOMIC DNA]</scope>
    <source>
        <strain evidence="6 7">68-887.2</strain>
    </source>
</reference>
<dbReference type="CDD" id="cd07085">
    <property type="entry name" value="ALDH_F6_MMSDH"/>
    <property type="match status" value="1"/>
</dbReference>
<dbReference type="InterPro" id="IPR016162">
    <property type="entry name" value="Ald_DH_N"/>
</dbReference>